<organism evidence="1 2">
    <name type="scientific">Neobacillus paridis</name>
    <dbReference type="NCBI Taxonomy" id="2803862"/>
    <lineage>
        <taxon>Bacteria</taxon>
        <taxon>Bacillati</taxon>
        <taxon>Bacillota</taxon>
        <taxon>Bacilli</taxon>
        <taxon>Bacillales</taxon>
        <taxon>Bacillaceae</taxon>
        <taxon>Neobacillus</taxon>
    </lineage>
</organism>
<name>A0ABS1TUP0_9BACI</name>
<dbReference type="PRINTS" id="PR01950">
    <property type="entry name" value="LANCSUPER"/>
</dbReference>
<keyword evidence="2" id="KW-1185">Reference proteome</keyword>
<dbReference type="Gene3D" id="1.50.10.20">
    <property type="match status" value="1"/>
</dbReference>
<comment type="caution">
    <text evidence="1">The sequence shown here is derived from an EMBL/GenBank/DDBJ whole genome shotgun (WGS) entry which is preliminary data.</text>
</comment>
<sequence length="439" mass="49422">MQVIETDLNQSINRIISNFTNKLIMDLKEPEILIATLKQVENAQTLDVDYTLASGISGLVSFHSQINSNSSVLEEYGYKMLVLLNQTISEGKVNNLSLWGGLTGIAASVYLLSDGKNYSSFVSQLNDLILENINLYIQIATKNLNEGQTTSLDFETVYGLAGIARYLLILKENKQAEISIKNILEYFIRLNETVNYKGNRIPRYFITMKNQLNNDSENYPGGHLDLGMAHGICGPLSIMALAIEQGYELVNLPETLQDMADELVSWVQKDEFGIWWPSKVNYDEYVNKSLSDNQKGANGWCYGTPGVARALWICGRALKNEKYKKMAVTAYRSLSNRNFEDLNIISPTFCHGLAGLIHLTHLMYIETLDDDLSVFKNQLITRLLYELDEDSLLGFEDVSFDGVKRTSIGSLDGISGIYMVLQSILIKQKPTWSFIYLTD</sequence>
<evidence type="ECO:0000313" key="2">
    <source>
        <dbReference type="Proteomes" id="UP000623967"/>
    </source>
</evidence>
<dbReference type="CDD" id="cd04793">
    <property type="entry name" value="LanC"/>
    <property type="match status" value="1"/>
</dbReference>
<dbReference type="PRINTS" id="PR01955">
    <property type="entry name" value="LANCFRANKIA"/>
</dbReference>
<proteinExistence type="predicted"/>
<dbReference type="Proteomes" id="UP000623967">
    <property type="component" value="Unassembled WGS sequence"/>
</dbReference>
<dbReference type="Pfam" id="PF05147">
    <property type="entry name" value="LANC_like"/>
    <property type="match status" value="1"/>
</dbReference>
<gene>
    <name evidence="1" type="ORF">JK635_22990</name>
</gene>
<dbReference type="RefSeq" id="WP_202656274.1">
    <property type="nucleotide sequence ID" value="NZ_JAESWB010000371.1"/>
</dbReference>
<dbReference type="SUPFAM" id="SSF158745">
    <property type="entry name" value="LanC-like"/>
    <property type="match status" value="1"/>
</dbReference>
<accession>A0ABS1TUP0</accession>
<evidence type="ECO:0000313" key="1">
    <source>
        <dbReference type="EMBL" id="MBL4955028.1"/>
    </source>
</evidence>
<reference evidence="1 2" key="1">
    <citation type="submission" date="2021-01" db="EMBL/GenBank/DDBJ databases">
        <title>Genome public.</title>
        <authorList>
            <person name="Liu C."/>
            <person name="Sun Q."/>
        </authorList>
    </citation>
    <scope>NUCLEOTIDE SEQUENCE [LARGE SCALE GENOMIC DNA]</scope>
    <source>
        <strain evidence="1 2">YIM B02564</strain>
    </source>
</reference>
<dbReference type="InterPro" id="IPR007822">
    <property type="entry name" value="LANC-like"/>
</dbReference>
<dbReference type="SMART" id="SM01260">
    <property type="entry name" value="LANC_like"/>
    <property type="match status" value="1"/>
</dbReference>
<protein>
    <submittedName>
        <fullName evidence="1">Lanthionine synthetase C family protein</fullName>
    </submittedName>
</protein>
<dbReference type="InterPro" id="IPR033889">
    <property type="entry name" value="LanC"/>
</dbReference>
<dbReference type="EMBL" id="JAESWB010000371">
    <property type="protein sequence ID" value="MBL4955028.1"/>
    <property type="molecule type" value="Genomic_DNA"/>
</dbReference>